<keyword evidence="2" id="KW-1185">Reference proteome</keyword>
<dbReference type="Pfam" id="PF12710">
    <property type="entry name" value="HAD"/>
    <property type="match status" value="1"/>
</dbReference>
<dbReference type="EMBL" id="CP006018">
    <property type="protein sequence ID" value="AIC91787.1"/>
    <property type="molecule type" value="Genomic_DNA"/>
</dbReference>
<dbReference type="Proteomes" id="UP000028569">
    <property type="component" value="Chromosome"/>
</dbReference>
<dbReference type="Gene3D" id="1.20.1440.100">
    <property type="entry name" value="SG protein - dephosphorylation function"/>
    <property type="match status" value="1"/>
</dbReference>
<sequence length="192" mass="22311">MRVLDFDGTIYDGESLLDFYFFTLRRYGSMVRFAPAALYYAIRYRLGRVTLEELDRAMRRIGGRYLQQLTSRPDFDMDRLVSEFWDRNMSKIMDWYRPRQDDVILTASFDVVAGEACRRLGVGRCIGSTLDMETLEVGYLNFGPGKPVHFMEAVGDDARIDSFYTDSDFDAPMVQLARKAYLVERGCVHRIK</sequence>
<evidence type="ECO:0000313" key="2">
    <source>
        <dbReference type="Proteomes" id="UP000028569"/>
    </source>
</evidence>
<protein>
    <submittedName>
        <fullName evidence="1">Putative Phosphoserine phosphatase</fullName>
    </submittedName>
</protein>
<dbReference type="SUPFAM" id="SSF56784">
    <property type="entry name" value="HAD-like"/>
    <property type="match status" value="1"/>
</dbReference>
<dbReference type="AlphaFoldDB" id="A0A087VTU8"/>
<accession>A0A087VTU8</accession>
<dbReference type="InterPro" id="IPR023214">
    <property type="entry name" value="HAD_sf"/>
</dbReference>
<dbReference type="InterPro" id="IPR036412">
    <property type="entry name" value="HAD-like_sf"/>
</dbReference>
<dbReference type="Gene3D" id="3.40.50.1000">
    <property type="entry name" value="HAD superfamily/HAD-like"/>
    <property type="match status" value="1"/>
</dbReference>
<name>A0A087VTU8_9BIFI</name>
<gene>
    <name evidence="1" type="ORF">BINDI_0507</name>
</gene>
<evidence type="ECO:0000313" key="1">
    <source>
        <dbReference type="EMBL" id="AIC91787.1"/>
    </source>
</evidence>
<dbReference type="OrthoDB" id="9794212at2"/>
<dbReference type="HOGENOM" id="CLU_052657_3_0_11"/>
<dbReference type="KEGG" id="bii:BINDI_0507"/>
<dbReference type="RefSeq" id="WP_033489943.1">
    <property type="nucleotide sequence ID" value="NZ_CP006018.1"/>
</dbReference>
<reference evidence="1 2" key="1">
    <citation type="journal article" date="2014" name="Appl. Environ. Microbiol.">
        <title>Genomic encyclopedia of type strains of the genus Bifidobacterium.</title>
        <authorList>
            <person name="Milani C."/>
            <person name="Lugli G.A."/>
            <person name="Duranti S."/>
            <person name="Turroni F."/>
            <person name="Bottacini F."/>
            <person name="Mangifesta M."/>
            <person name="Sanchez B."/>
            <person name="Viappiani A."/>
            <person name="Mancabelli L."/>
            <person name="Taminiau B."/>
            <person name="Delcenserie V."/>
            <person name="Barrangou R."/>
            <person name="Margolles A."/>
            <person name="van Sinderen D."/>
            <person name="Ventura M."/>
        </authorList>
    </citation>
    <scope>NUCLEOTIDE SEQUENCE [LARGE SCALE GENOMIC DNA]</scope>
    <source>
        <strain evidence="1 2">LMG 11587</strain>
    </source>
</reference>
<organism evidence="1 2">
    <name type="scientific">Bifidobacterium [indicum] DSM 20214 = LMG 11587</name>
    <dbReference type="NCBI Taxonomy" id="1341694"/>
    <lineage>
        <taxon>Bacteria</taxon>
        <taxon>Bacillati</taxon>
        <taxon>Actinomycetota</taxon>
        <taxon>Actinomycetes</taxon>
        <taxon>Bifidobacteriales</taxon>
        <taxon>Bifidobacteriaceae</taxon>
        <taxon>Bifidobacterium</taxon>
    </lineage>
</organism>
<proteinExistence type="predicted"/>